<organism evidence="2 3">
    <name type="scientific">Stegodyphus mimosarum</name>
    <name type="common">African social velvet spider</name>
    <dbReference type="NCBI Taxonomy" id="407821"/>
    <lineage>
        <taxon>Eukaryota</taxon>
        <taxon>Metazoa</taxon>
        <taxon>Ecdysozoa</taxon>
        <taxon>Arthropoda</taxon>
        <taxon>Chelicerata</taxon>
        <taxon>Arachnida</taxon>
        <taxon>Araneae</taxon>
        <taxon>Araneomorphae</taxon>
        <taxon>Entelegynae</taxon>
        <taxon>Eresoidea</taxon>
        <taxon>Eresidae</taxon>
        <taxon>Stegodyphus</taxon>
    </lineage>
</organism>
<evidence type="ECO:0000313" key="3">
    <source>
        <dbReference type="Proteomes" id="UP000054359"/>
    </source>
</evidence>
<dbReference type="AlphaFoldDB" id="A0A087TRB4"/>
<protein>
    <submittedName>
        <fullName evidence="2">Uncharacterized protein</fullName>
    </submittedName>
</protein>
<evidence type="ECO:0000256" key="1">
    <source>
        <dbReference type="SAM" id="SignalP"/>
    </source>
</evidence>
<keyword evidence="3" id="KW-1185">Reference proteome</keyword>
<accession>A0A087TRB4</accession>
<reference evidence="2 3" key="1">
    <citation type="submission" date="2013-11" db="EMBL/GenBank/DDBJ databases">
        <title>Genome sequencing of Stegodyphus mimosarum.</title>
        <authorList>
            <person name="Bechsgaard J."/>
        </authorList>
    </citation>
    <scope>NUCLEOTIDE SEQUENCE [LARGE SCALE GENOMIC DNA]</scope>
</reference>
<dbReference type="EMBL" id="KK116393">
    <property type="protein sequence ID" value="KFM67653.1"/>
    <property type="molecule type" value="Genomic_DNA"/>
</dbReference>
<name>A0A087TRB4_STEMI</name>
<proteinExistence type="predicted"/>
<dbReference type="Proteomes" id="UP000054359">
    <property type="component" value="Unassembled WGS sequence"/>
</dbReference>
<evidence type="ECO:0000313" key="2">
    <source>
        <dbReference type="EMBL" id="KFM67653.1"/>
    </source>
</evidence>
<sequence>MKTLMFILLMGFVLWCDYAEAGLCSWICRSVCPIPGVCHVACKLLCTDPVSVKTYIFPLPNPE</sequence>
<keyword evidence="1" id="KW-0732">Signal</keyword>
<gene>
    <name evidence="2" type="ORF">X975_15301</name>
</gene>
<feature type="chain" id="PRO_5001829892" evidence="1">
    <location>
        <begin position="22"/>
        <end position="63"/>
    </location>
</feature>
<feature type="non-terminal residue" evidence="2">
    <location>
        <position position="63"/>
    </location>
</feature>
<dbReference type="OrthoDB" id="6433999at2759"/>
<feature type="signal peptide" evidence="1">
    <location>
        <begin position="1"/>
        <end position="21"/>
    </location>
</feature>